<name>G7VIF6_9CREN</name>
<dbReference type="Proteomes" id="UP000005867">
    <property type="component" value="Chromosome"/>
</dbReference>
<gene>
    <name evidence="1" type="ORF">P186_2040</name>
</gene>
<evidence type="ECO:0000313" key="2">
    <source>
        <dbReference type="Proteomes" id="UP000005867"/>
    </source>
</evidence>
<evidence type="ECO:0000313" key="1">
    <source>
        <dbReference type="EMBL" id="AET33436.1"/>
    </source>
</evidence>
<sequence length="46" mass="4945">MKPASTKALNLTPFITASTNAIPISAHNEYIPYAPWRCRVRGSAAG</sequence>
<dbReference type="AlphaFoldDB" id="G7VIF6"/>
<organism evidence="1 2">
    <name type="scientific">Pyrobaculum ferrireducens</name>
    <dbReference type="NCBI Taxonomy" id="1104324"/>
    <lineage>
        <taxon>Archaea</taxon>
        <taxon>Thermoproteota</taxon>
        <taxon>Thermoprotei</taxon>
        <taxon>Thermoproteales</taxon>
        <taxon>Thermoproteaceae</taxon>
        <taxon>Pyrobaculum</taxon>
    </lineage>
</organism>
<accession>G7VIF6</accession>
<dbReference type="BioCyc" id="PSP1104324:GJSN-1992-MONOMER"/>
<keyword evidence="2" id="KW-1185">Reference proteome</keyword>
<dbReference type="EMBL" id="CP003098">
    <property type="protein sequence ID" value="AET33436.1"/>
    <property type="molecule type" value="Genomic_DNA"/>
</dbReference>
<dbReference type="HOGENOM" id="CLU_3178730_0_0_2"/>
<reference evidence="1 2" key="1">
    <citation type="journal article" date="2012" name="J. Bacteriol.">
        <title>Complete genome sequence of strain 1860, a crenarchaeon of the genus pyrobaculum able to grow with various electron acceptors.</title>
        <authorList>
            <person name="Mardanov A.V."/>
            <person name="Gumerov V.M."/>
            <person name="Slobodkina G.B."/>
            <person name="Beletsky A.V."/>
            <person name="Bonch-Osmolovskaya E.A."/>
            <person name="Ravin N.V."/>
            <person name="Skryabin K.G."/>
        </authorList>
    </citation>
    <scope>NUCLEOTIDE SEQUENCE [LARGE SCALE GENOMIC DNA]</scope>
    <source>
        <strain evidence="1 2">1860</strain>
    </source>
</reference>
<protein>
    <submittedName>
        <fullName evidence="1">Uncharacterized protein</fullName>
    </submittedName>
</protein>
<proteinExistence type="predicted"/>
<dbReference type="KEGG" id="pyr:P186_2040"/>